<protein>
    <submittedName>
        <fullName evidence="2">Uncharacterized protein</fullName>
    </submittedName>
</protein>
<evidence type="ECO:0000313" key="3">
    <source>
        <dbReference type="Proteomes" id="UP000821866"/>
    </source>
</evidence>
<dbReference type="Proteomes" id="UP000821866">
    <property type="component" value="Chromosome 10"/>
</dbReference>
<evidence type="ECO:0000313" key="2">
    <source>
        <dbReference type="EMBL" id="KAH8037783.1"/>
    </source>
</evidence>
<name>A0A9J6EUA0_RHIMP</name>
<reference evidence="2" key="1">
    <citation type="journal article" date="2020" name="Cell">
        <title>Large-Scale Comparative Analyses of Tick Genomes Elucidate Their Genetic Diversity and Vector Capacities.</title>
        <authorList>
            <consortium name="Tick Genome and Microbiome Consortium (TIGMIC)"/>
            <person name="Jia N."/>
            <person name="Wang J."/>
            <person name="Shi W."/>
            <person name="Du L."/>
            <person name="Sun Y."/>
            <person name="Zhan W."/>
            <person name="Jiang J.F."/>
            <person name="Wang Q."/>
            <person name="Zhang B."/>
            <person name="Ji P."/>
            <person name="Bell-Sakyi L."/>
            <person name="Cui X.M."/>
            <person name="Yuan T.T."/>
            <person name="Jiang B.G."/>
            <person name="Yang W.F."/>
            <person name="Lam T.T."/>
            <person name="Chang Q.C."/>
            <person name="Ding S.J."/>
            <person name="Wang X.J."/>
            <person name="Zhu J.G."/>
            <person name="Ruan X.D."/>
            <person name="Zhao L."/>
            <person name="Wei J.T."/>
            <person name="Ye R.Z."/>
            <person name="Que T.C."/>
            <person name="Du C.H."/>
            <person name="Zhou Y.H."/>
            <person name="Cheng J.X."/>
            <person name="Dai P.F."/>
            <person name="Guo W.B."/>
            <person name="Han X.H."/>
            <person name="Huang E.J."/>
            <person name="Li L.F."/>
            <person name="Wei W."/>
            <person name="Gao Y.C."/>
            <person name="Liu J.Z."/>
            <person name="Shao H.Z."/>
            <person name="Wang X."/>
            <person name="Wang C.C."/>
            <person name="Yang T.C."/>
            <person name="Huo Q.B."/>
            <person name="Li W."/>
            <person name="Chen H.Y."/>
            <person name="Chen S.E."/>
            <person name="Zhou L.G."/>
            <person name="Ni X.B."/>
            <person name="Tian J.H."/>
            <person name="Sheng Y."/>
            <person name="Liu T."/>
            <person name="Pan Y.S."/>
            <person name="Xia L.Y."/>
            <person name="Li J."/>
            <person name="Zhao F."/>
            <person name="Cao W.C."/>
        </authorList>
    </citation>
    <scope>NUCLEOTIDE SEQUENCE</scope>
    <source>
        <strain evidence="2">Rmic-2018</strain>
    </source>
</reference>
<comment type="caution">
    <text evidence="2">The sequence shown here is derived from an EMBL/GenBank/DDBJ whole genome shotgun (WGS) entry which is preliminary data.</text>
</comment>
<accession>A0A9J6EUA0</accession>
<reference evidence="2" key="2">
    <citation type="submission" date="2021-09" db="EMBL/GenBank/DDBJ databases">
        <authorList>
            <person name="Jia N."/>
            <person name="Wang J."/>
            <person name="Shi W."/>
            <person name="Du L."/>
            <person name="Sun Y."/>
            <person name="Zhan W."/>
            <person name="Jiang J."/>
            <person name="Wang Q."/>
            <person name="Zhang B."/>
            <person name="Ji P."/>
            <person name="Sakyi L.B."/>
            <person name="Cui X."/>
            <person name="Yuan T."/>
            <person name="Jiang B."/>
            <person name="Yang W."/>
            <person name="Lam T.T.-Y."/>
            <person name="Chang Q."/>
            <person name="Ding S."/>
            <person name="Wang X."/>
            <person name="Zhu J."/>
            <person name="Ruan X."/>
            <person name="Zhao L."/>
            <person name="Wei J."/>
            <person name="Que T."/>
            <person name="Du C."/>
            <person name="Cheng J."/>
            <person name="Dai P."/>
            <person name="Han X."/>
            <person name="Huang E."/>
            <person name="Gao Y."/>
            <person name="Liu J."/>
            <person name="Shao H."/>
            <person name="Ye R."/>
            <person name="Li L."/>
            <person name="Wei W."/>
            <person name="Wang X."/>
            <person name="Wang C."/>
            <person name="Huo Q."/>
            <person name="Li W."/>
            <person name="Guo W."/>
            <person name="Chen H."/>
            <person name="Chen S."/>
            <person name="Zhou L."/>
            <person name="Zhou L."/>
            <person name="Ni X."/>
            <person name="Tian J."/>
            <person name="Zhou Y."/>
            <person name="Sheng Y."/>
            <person name="Liu T."/>
            <person name="Pan Y."/>
            <person name="Xia L."/>
            <person name="Li J."/>
            <person name="Zhao F."/>
            <person name="Cao W."/>
        </authorList>
    </citation>
    <scope>NUCLEOTIDE SEQUENCE</scope>
    <source>
        <strain evidence="2">Rmic-2018</strain>
        <tissue evidence="2">Larvae</tissue>
    </source>
</reference>
<proteinExistence type="predicted"/>
<dbReference type="AlphaFoldDB" id="A0A9J6EUA0"/>
<sequence length="201" mass="22701">MERCANNDSLDTDLLDEKTQERRMKGLRKRSSQADLPFPVGYADFDVGALSPALLATHSARDGRRSPSATNAALLWCGNANSAHQQPEGERENTEEEKLGGRGEGSDRGLAEPDEEQRRQRLSLASRRRILLRGFLQVQDALPWRHLGTPRLLQSRRSRRRRSCCELVRCARVFGDVLRTTSGPFLLVRVQRDIVANAVRR</sequence>
<dbReference type="EMBL" id="JABSTU010000002">
    <property type="protein sequence ID" value="KAH8037783.1"/>
    <property type="molecule type" value="Genomic_DNA"/>
</dbReference>
<evidence type="ECO:0000256" key="1">
    <source>
        <dbReference type="SAM" id="MobiDB-lite"/>
    </source>
</evidence>
<feature type="region of interest" description="Disordered" evidence="1">
    <location>
        <begin position="1"/>
        <end position="36"/>
    </location>
</feature>
<organism evidence="2 3">
    <name type="scientific">Rhipicephalus microplus</name>
    <name type="common">Cattle tick</name>
    <name type="synonym">Boophilus microplus</name>
    <dbReference type="NCBI Taxonomy" id="6941"/>
    <lineage>
        <taxon>Eukaryota</taxon>
        <taxon>Metazoa</taxon>
        <taxon>Ecdysozoa</taxon>
        <taxon>Arthropoda</taxon>
        <taxon>Chelicerata</taxon>
        <taxon>Arachnida</taxon>
        <taxon>Acari</taxon>
        <taxon>Parasitiformes</taxon>
        <taxon>Ixodida</taxon>
        <taxon>Ixodoidea</taxon>
        <taxon>Ixodidae</taxon>
        <taxon>Rhipicephalinae</taxon>
        <taxon>Rhipicephalus</taxon>
        <taxon>Boophilus</taxon>
    </lineage>
</organism>
<gene>
    <name evidence="2" type="ORF">HPB51_017283</name>
</gene>
<feature type="region of interest" description="Disordered" evidence="1">
    <location>
        <begin position="82"/>
        <end position="119"/>
    </location>
</feature>
<keyword evidence="3" id="KW-1185">Reference proteome</keyword>
<feature type="compositionally biased region" description="Basic and acidic residues" evidence="1">
    <location>
        <begin position="87"/>
        <end position="119"/>
    </location>
</feature>
<feature type="compositionally biased region" description="Basic and acidic residues" evidence="1">
    <location>
        <begin position="15"/>
        <end position="24"/>
    </location>
</feature>